<dbReference type="Gene3D" id="3.40.50.150">
    <property type="entry name" value="Vaccinia Virus protein VP39"/>
    <property type="match status" value="1"/>
</dbReference>
<comment type="caution">
    <text evidence="1">The sequence shown here is derived from an EMBL/GenBank/DDBJ whole genome shotgun (WGS) entry which is preliminary data.</text>
</comment>
<dbReference type="InterPro" id="IPR029063">
    <property type="entry name" value="SAM-dependent_MTases_sf"/>
</dbReference>
<evidence type="ECO:0000313" key="2">
    <source>
        <dbReference type="Proteomes" id="UP000287224"/>
    </source>
</evidence>
<keyword evidence="2" id="KW-1185">Reference proteome</keyword>
<dbReference type="OrthoDB" id="9810247at2"/>
<protein>
    <recommendedName>
        <fullName evidence="3">Methyltransferase domain-containing protein</fullName>
    </recommendedName>
</protein>
<dbReference type="AlphaFoldDB" id="A0A401ZM93"/>
<dbReference type="CDD" id="cd02440">
    <property type="entry name" value="AdoMet_MTases"/>
    <property type="match status" value="1"/>
</dbReference>
<name>A0A401ZM93_9CHLR</name>
<dbReference type="Pfam" id="PF13489">
    <property type="entry name" value="Methyltransf_23"/>
    <property type="match status" value="1"/>
</dbReference>
<accession>A0A401ZM93</accession>
<organism evidence="1 2">
    <name type="scientific">Dictyobacter aurantiacus</name>
    <dbReference type="NCBI Taxonomy" id="1936993"/>
    <lineage>
        <taxon>Bacteria</taxon>
        <taxon>Bacillati</taxon>
        <taxon>Chloroflexota</taxon>
        <taxon>Ktedonobacteria</taxon>
        <taxon>Ktedonobacterales</taxon>
        <taxon>Dictyobacteraceae</taxon>
        <taxon>Dictyobacter</taxon>
    </lineage>
</organism>
<sequence length="248" mass="28482">MVVANFYTDGEYLQKNPGWHIDAAQWKADSVLQMIRRNTLSPHTVCDIGCGAGEMLRILLQNLSEQCTFDGYDIAPQAIALAKQRETSRLHFHLADFFQESASTKYDLILLVDVLEHFENCFEILRVLKSRSRYKIFQLPLDLSVNSIARNQLIDYRHATGHLHFFTKDIALEILRDSGYEVLDYFYSLQPLDATPWSHGSNPKQDLIKALRIAKRSLLRLPGKLCYEINPDLAVRIFGGWRLVVLAK</sequence>
<evidence type="ECO:0000313" key="1">
    <source>
        <dbReference type="EMBL" id="GCE07997.1"/>
    </source>
</evidence>
<dbReference type="SUPFAM" id="SSF53335">
    <property type="entry name" value="S-adenosyl-L-methionine-dependent methyltransferases"/>
    <property type="match status" value="1"/>
</dbReference>
<dbReference type="RefSeq" id="WP_126600222.1">
    <property type="nucleotide sequence ID" value="NZ_BIFQ01000002.1"/>
</dbReference>
<dbReference type="Proteomes" id="UP000287224">
    <property type="component" value="Unassembled WGS sequence"/>
</dbReference>
<gene>
    <name evidence="1" type="ORF">KDAU_53260</name>
</gene>
<evidence type="ECO:0008006" key="3">
    <source>
        <dbReference type="Google" id="ProtNLM"/>
    </source>
</evidence>
<reference evidence="2" key="1">
    <citation type="submission" date="2018-12" db="EMBL/GenBank/DDBJ databases">
        <title>Tengunoibacter tsumagoiensis gen. nov., sp. nov., Dictyobacter kobayashii sp. nov., D. alpinus sp. nov., and D. joshuensis sp. nov. and description of Dictyobacteraceae fam. nov. within the order Ktedonobacterales isolated from Tengu-no-mugimeshi.</title>
        <authorList>
            <person name="Wang C.M."/>
            <person name="Zheng Y."/>
            <person name="Sakai Y."/>
            <person name="Toyoda A."/>
            <person name="Minakuchi Y."/>
            <person name="Abe K."/>
            <person name="Yokota A."/>
            <person name="Yabe S."/>
        </authorList>
    </citation>
    <scope>NUCLEOTIDE SEQUENCE [LARGE SCALE GENOMIC DNA]</scope>
    <source>
        <strain evidence="2">S-27</strain>
    </source>
</reference>
<proteinExistence type="predicted"/>
<dbReference type="EMBL" id="BIFQ01000002">
    <property type="protein sequence ID" value="GCE07997.1"/>
    <property type="molecule type" value="Genomic_DNA"/>
</dbReference>